<reference evidence="9" key="4">
    <citation type="journal article" date="2015" name="G3 (Bethesda)">
        <title>Genome sequences of three phytopathogenic species of the Magnaporthaceae family of fungi.</title>
        <authorList>
            <person name="Okagaki L.H."/>
            <person name="Nunes C.C."/>
            <person name="Sailsbery J."/>
            <person name="Clay B."/>
            <person name="Brown D."/>
            <person name="John T."/>
            <person name="Oh Y."/>
            <person name="Young N."/>
            <person name="Fitzgerald M."/>
            <person name="Haas B.J."/>
            <person name="Zeng Q."/>
            <person name="Young S."/>
            <person name="Adiconis X."/>
            <person name="Fan L."/>
            <person name="Levin J.Z."/>
            <person name="Mitchell T.K."/>
            <person name="Okubara P.A."/>
            <person name="Farman M.L."/>
            <person name="Kohn L.M."/>
            <person name="Birren B."/>
            <person name="Ma L.-J."/>
            <person name="Dean R.A."/>
        </authorList>
    </citation>
    <scope>NUCLEOTIDE SEQUENCE</scope>
    <source>
        <strain evidence="9">R3-111a-1</strain>
    </source>
</reference>
<accession>J3NG66</accession>
<dbReference type="GeneID" id="20340717"/>
<proteinExistence type="predicted"/>
<dbReference type="Proteomes" id="UP000006039">
    <property type="component" value="Unassembled WGS sequence"/>
</dbReference>
<feature type="transmembrane region" description="Helical" evidence="6">
    <location>
        <begin position="231"/>
        <end position="253"/>
    </location>
</feature>
<evidence type="ECO:0000256" key="5">
    <source>
        <dbReference type="SAM" id="MobiDB-lite"/>
    </source>
</evidence>
<protein>
    <recommendedName>
        <fullName evidence="7">Major facilitator superfamily (MFS) profile domain-containing protein</fullName>
    </recommendedName>
</protein>
<organism evidence="8">
    <name type="scientific">Gaeumannomyces tritici (strain R3-111a-1)</name>
    <name type="common">Wheat and barley take-all root rot fungus</name>
    <name type="synonym">Gaeumannomyces graminis var. tritici</name>
    <dbReference type="NCBI Taxonomy" id="644352"/>
    <lineage>
        <taxon>Eukaryota</taxon>
        <taxon>Fungi</taxon>
        <taxon>Dikarya</taxon>
        <taxon>Ascomycota</taxon>
        <taxon>Pezizomycotina</taxon>
        <taxon>Sordariomycetes</taxon>
        <taxon>Sordariomycetidae</taxon>
        <taxon>Magnaporthales</taxon>
        <taxon>Magnaporthaceae</taxon>
        <taxon>Gaeumannomyces</taxon>
    </lineage>
</organism>
<reference evidence="10" key="1">
    <citation type="submission" date="2010-07" db="EMBL/GenBank/DDBJ databases">
        <title>The genome sequence of Gaeumannomyces graminis var. tritici strain R3-111a-1.</title>
        <authorList>
            <consortium name="The Broad Institute Genome Sequencing Platform"/>
            <person name="Ma L.-J."/>
            <person name="Dead R."/>
            <person name="Young S."/>
            <person name="Zeng Q."/>
            <person name="Koehrsen M."/>
            <person name="Alvarado L."/>
            <person name="Berlin A."/>
            <person name="Chapman S.B."/>
            <person name="Chen Z."/>
            <person name="Freedman E."/>
            <person name="Gellesch M."/>
            <person name="Goldberg J."/>
            <person name="Griggs A."/>
            <person name="Gujja S."/>
            <person name="Heilman E.R."/>
            <person name="Heiman D."/>
            <person name="Hepburn T."/>
            <person name="Howarth C."/>
            <person name="Jen D."/>
            <person name="Larson L."/>
            <person name="Mehta T."/>
            <person name="Neiman D."/>
            <person name="Pearson M."/>
            <person name="Roberts A."/>
            <person name="Saif S."/>
            <person name="Shea T."/>
            <person name="Shenoy N."/>
            <person name="Sisk P."/>
            <person name="Stolte C."/>
            <person name="Sykes S."/>
            <person name="Walk T."/>
            <person name="White J."/>
            <person name="Yandava C."/>
            <person name="Haas B."/>
            <person name="Nusbaum C."/>
            <person name="Birren B."/>
        </authorList>
    </citation>
    <scope>NUCLEOTIDE SEQUENCE [LARGE SCALE GENOMIC DNA]</scope>
    <source>
        <strain evidence="10">R3-111a-1</strain>
    </source>
</reference>
<dbReference type="GO" id="GO:0015174">
    <property type="term" value="F:basic amino acid transmembrane transporter activity"/>
    <property type="evidence" value="ECO:0007669"/>
    <property type="project" value="TreeGrafter"/>
</dbReference>
<evidence type="ECO:0000313" key="9">
    <source>
        <dbReference type="EnsemblFungi" id="EJT80256"/>
    </source>
</evidence>
<feature type="transmembrane region" description="Helical" evidence="6">
    <location>
        <begin position="402"/>
        <end position="424"/>
    </location>
</feature>
<keyword evidence="10" id="KW-1185">Reference proteome</keyword>
<dbReference type="SUPFAM" id="SSF103473">
    <property type="entry name" value="MFS general substrate transporter"/>
    <property type="match status" value="1"/>
</dbReference>
<comment type="subcellular location">
    <subcellularLocation>
        <location evidence="1">Membrane</location>
        <topology evidence="1">Multi-pass membrane protein</topology>
    </subcellularLocation>
</comment>
<feature type="transmembrane region" description="Helical" evidence="6">
    <location>
        <begin position="551"/>
        <end position="571"/>
    </location>
</feature>
<feature type="transmembrane region" description="Helical" evidence="6">
    <location>
        <begin position="77"/>
        <end position="95"/>
    </location>
</feature>
<feature type="transmembrane region" description="Helical" evidence="6">
    <location>
        <begin position="202"/>
        <end position="225"/>
    </location>
</feature>
<gene>
    <name evidence="9" type="primary">20340717</name>
    <name evidence="8" type="ORF">GGTG_00259</name>
</gene>
<feature type="transmembrane region" description="Helical" evidence="6">
    <location>
        <begin position="145"/>
        <end position="164"/>
    </location>
</feature>
<dbReference type="AlphaFoldDB" id="J3NG66"/>
<feature type="compositionally biased region" description="Polar residues" evidence="5">
    <location>
        <begin position="23"/>
        <end position="44"/>
    </location>
</feature>
<dbReference type="GO" id="GO:0000329">
    <property type="term" value="C:fungal-type vacuole membrane"/>
    <property type="evidence" value="ECO:0007669"/>
    <property type="project" value="TreeGrafter"/>
</dbReference>
<dbReference type="Pfam" id="PF07690">
    <property type="entry name" value="MFS_1"/>
    <property type="match status" value="1"/>
</dbReference>
<evidence type="ECO:0000256" key="1">
    <source>
        <dbReference type="ARBA" id="ARBA00004141"/>
    </source>
</evidence>
<feature type="transmembrane region" description="Helical" evidence="6">
    <location>
        <begin position="170"/>
        <end position="195"/>
    </location>
</feature>
<feature type="transmembrane region" description="Helical" evidence="6">
    <location>
        <begin position="299"/>
        <end position="317"/>
    </location>
</feature>
<evidence type="ECO:0000313" key="8">
    <source>
        <dbReference type="EMBL" id="EJT80256.1"/>
    </source>
</evidence>
<reference evidence="8" key="2">
    <citation type="submission" date="2010-07" db="EMBL/GenBank/DDBJ databases">
        <authorList>
            <consortium name="The Broad Institute Genome Sequencing Platform"/>
            <consortium name="Broad Institute Genome Sequencing Center for Infectious Disease"/>
            <person name="Ma L.-J."/>
            <person name="Dead R."/>
            <person name="Young S."/>
            <person name="Zeng Q."/>
            <person name="Koehrsen M."/>
            <person name="Alvarado L."/>
            <person name="Berlin A."/>
            <person name="Chapman S.B."/>
            <person name="Chen Z."/>
            <person name="Freedman E."/>
            <person name="Gellesch M."/>
            <person name="Goldberg J."/>
            <person name="Griggs A."/>
            <person name="Gujja S."/>
            <person name="Heilman E.R."/>
            <person name="Heiman D."/>
            <person name="Hepburn T."/>
            <person name="Howarth C."/>
            <person name="Jen D."/>
            <person name="Larson L."/>
            <person name="Mehta T."/>
            <person name="Neiman D."/>
            <person name="Pearson M."/>
            <person name="Roberts A."/>
            <person name="Saif S."/>
            <person name="Shea T."/>
            <person name="Shenoy N."/>
            <person name="Sisk P."/>
            <person name="Stolte C."/>
            <person name="Sykes S."/>
            <person name="Walk T."/>
            <person name="White J."/>
            <person name="Yandava C."/>
            <person name="Haas B."/>
            <person name="Nusbaum C."/>
            <person name="Birren B."/>
        </authorList>
    </citation>
    <scope>NUCLEOTIDE SEQUENCE</scope>
    <source>
        <strain evidence="8">R3-111a-1</strain>
    </source>
</reference>
<evidence type="ECO:0000313" key="10">
    <source>
        <dbReference type="Proteomes" id="UP000006039"/>
    </source>
</evidence>
<keyword evidence="3 6" id="KW-1133">Transmembrane helix</keyword>
<dbReference type="InterPro" id="IPR020846">
    <property type="entry name" value="MFS_dom"/>
</dbReference>
<dbReference type="InterPro" id="IPR011701">
    <property type="entry name" value="MFS"/>
</dbReference>
<dbReference type="OrthoDB" id="4160219at2759"/>
<evidence type="ECO:0000256" key="2">
    <source>
        <dbReference type="ARBA" id="ARBA00022692"/>
    </source>
</evidence>
<dbReference type="InterPro" id="IPR036259">
    <property type="entry name" value="MFS_trans_sf"/>
</dbReference>
<feature type="transmembrane region" description="Helical" evidence="6">
    <location>
        <begin position="115"/>
        <end position="133"/>
    </location>
</feature>
<feature type="transmembrane region" description="Helical" evidence="6">
    <location>
        <begin position="371"/>
        <end position="395"/>
    </location>
</feature>
<dbReference type="PANTHER" id="PTHR23501">
    <property type="entry name" value="MAJOR FACILITATOR SUPERFAMILY"/>
    <property type="match status" value="1"/>
</dbReference>
<dbReference type="VEuPathDB" id="FungiDB:GGTG_00259"/>
<name>J3NG66_GAET3</name>
<feature type="transmembrane region" description="Helical" evidence="6">
    <location>
        <begin position="430"/>
        <end position="452"/>
    </location>
</feature>
<reference evidence="9" key="5">
    <citation type="submission" date="2018-04" db="UniProtKB">
        <authorList>
            <consortium name="EnsemblFungi"/>
        </authorList>
    </citation>
    <scope>IDENTIFICATION</scope>
    <source>
        <strain evidence="9">R3-111a-1</strain>
    </source>
</reference>
<evidence type="ECO:0000256" key="6">
    <source>
        <dbReference type="SAM" id="Phobius"/>
    </source>
</evidence>
<reference evidence="8" key="3">
    <citation type="submission" date="2010-09" db="EMBL/GenBank/DDBJ databases">
        <title>Annotation of Gaeumannomyces graminis var. tritici R3-111a-1.</title>
        <authorList>
            <consortium name="The Broad Institute Genome Sequencing Platform"/>
            <person name="Ma L.-J."/>
            <person name="Dead R."/>
            <person name="Young S.K."/>
            <person name="Zeng Q."/>
            <person name="Gargeya S."/>
            <person name="Fitzgerald M."/>
            <person name="Haas B."/>
            <person name="Abouelleil A."/>
            <person name="Alvarado L."/>
            <person name="Arachchi H.M."/>
            <person name="Berlin A."/>
            <person name="Brown A."/>
            <person name="Chapman S.B."/>
            <person name="Chen Z."/>
            <person name="Dunbar C."/>
            <person name="Freedman E."/>
            <person name="Gearin G."/>
            <person name="Gellesch M."/>
            <person name="Goldberg J."/>
            <person name="Griggs A."/>
            <person name="Gujja S."/>
            <person name="Heiman D."/>
            <person name="Howarth C."/>
            <person name="Larson L."/>
            <person name="Lui A."/>
            <person name="MacDonald P.J.P."/>
            <person name="Mehta T."/>
            <person name="Montmayeur A."/>
            <person name="Murphy C."/>
            <person name="Neiman D."/>
            <person name="Pearson M."/>
            <person name="Priest M."/>
            <person name="Roberts A."/>
            <person name="Saif S."/>
            <person name="Shea T."/>
            <person name="Shenoy N."/>
            <person name="Sisk P."/>
            <person name="Stolte C."/>
            <person name="Sykes S."/>
            <person name="Yandava C."/>
            <person name="Wortman J."/>
            <person name="Nusbaum C."/>
            <person name="Birren B."/>
        </authorList>
    </citation>
    <scope>NUCLEOTIDE SEQUENCE</scope>
    <source>
        <strain evidence="8">R3-111a-1</strain>
    </source>
</reference>
<dbReference type="Gene3D" id="1.20.1250.20">
    <property type="entry name" value="MFS general substrate transporter like domains"/>
    <property type="match status" value="2"/>
</dbReference>
<dbReference type="RefSeq" id="XP_009216265.1">
    <property type="nucleotide sequence ID" value="XM_009218001.1"/>
</dbReference>
<dbReference type="PANTHER" id="PTHR23501:SF6">
    <property type="entry name" value="MULTIDRUG TRANSPORTER, PUTATIVE (AFU_ORTHOLOGUE AFUA_3G14560)-RELATED"/>
    <property type="match status" value="1"/>
</dbReference>
<dbReference type="EnsemblFungi" id="EJT80256">
    <property type="protein sequence ID" value="EJT80256"/>
    <property type="gene ID" value="GGTG_00259"/>
</dbReference>
<sequence>MANGTGRYGSLTGERADADDGSLSLSGTTTAGEVTPLLQSDAGSTATILRDETIRDPEAVSDDDSEDGVPAIGRGRAFALIMSMWALIFLQASNMSGMTMTQSAVAADLDAYEGAMWFTSSYLIATSSLAPIVGKLATIFSPASLVAASALFFAVGAVATSQATTFGTFIAARCLVGAGGAGIMTLALVLIIQYVSKKRSGLFIGLVNAGFTVGLSTGAIVYGALLEAVGWRALFYLQTPLALLGGIGVWFSLPRVEKGKNAIVDERTTWQKLAGIDYAGAATLTVAIVLFLYGLSGAIQPLYIAISVAVLAVFLAIEYRFAADPIIPISVLRSRGVLLSCVAQLGFLASRWTVLFYAPIFVLAVRGLPPAVAGAVLIPTNLGFGSGGLLVGWLHVRRGGSFWLPCLVSLALFGVTLLATGLVSNSGSQPWLYVLVVFANGLCTGAALNYTLAHLLHHAHPRTRFVAASLFNTFRGFAGSFGTTIGGGTFGRALRARLAEGFSRLDRGLGSGREKLIEKLIGSPALVFEGGLSDAERAVAVQGYEAALKTLYTLAAALTIFVIVVQAGTGWEAPVKAKEDDEVPSQA</sequence>
<keyword evidence="4 6" id="KW-0472">Membrane</keyword>
<dbReference type="EMBL" id="GL385395">
    <property type="protein sequence ID" value="EJT80256.1"/>
    <property type="molecule type" value="Genomic_DNA"/>
</dbReference>
<evidence type="ECO:0000256" key="3">
    <source>
        <dbReference type="ARBA" id="ARBA00022989"/>
    </source>
</evidence>
<dbReference type="PROSITE" id="PS50850">
    <property type="entry name" value="MFS"/>
    <property type="match status" value="1"/>
</dbReference>
<dbReference type="eggNOG" id="KOG0254">
    <property type="taxonomic scope" value="Eukaryota"/>
</dbReference>
<dbReference type="HOGENOM" id="CLU_000960_22_3_1"/>
<keyword evidence="2 6" id="KW-0812">Transmembrane</keyword>
<evidence type="ECO:0000259" key="7">
    <source>
        <dbReference type="PROSITE" id="PS50850"/>
    </source>
</evidence>
<feature type="transmembrane region" description="Helical" evidence="6">
    <location>
        <begin position="337"/>
        <end position="365"/>
    </location>
</feature>
<feature type="domain" description="Major facilitator superfamily (MFS) profile" evidence="7">
    <location>
        <begin position="80"/>
        <end position="570"/>
    </location>
</feature>
<evidence type="ECO:0000256" key="4">
    <source>
        <dbReference type="ARBA" id="ARBA00023136"/>
    </source>
</evidence>
<feature type="transmembrane region" description="Helical" evidence="6">
    <location>
        <begin position="273"/>
        <end position="293"/>
    </location>
</feature>
<feature type="region of interest" description="Disordered" evidence="5">
    <location>
        <begin position="1"/>
        <end position="44"/>
    </location>
</feature>